<comment type="similarity">
    <text evidence="3 9">Belongs to the enoyl-CoA hydratase/isomerase family.</text>
</comment>
<evidence type="ECO:0000256" key="4">
    <source>
        <dbReference type="ARBA" id="ARBA00022832"/>
    </source>
</evidence>
<evidence type="ECO:0000256" key="5">
    <source>
        <dbReference type="ARBA" id="ARBA00022990"/>
    </source>
</evidence>
<reference evidence="11" key="1">
    <citation type="submission" date="2016-10" db="EMBL/GenBank/DDBJ databases">
        <authorList>
            <person name="Varghese N."/>
            <person name="Submissions S."/>
        </authorList>
    </citation>
    <scope>NUCLEOTIDE SEQUENCE [LARGE SCALE GENOMIC DNA]</scope>
    <source>
        <strain evidence="11">DSM 21857</strain>
    </source>
</reference>
<organism evidence="10 11">
    <name type="scientific">Aquamicrobium aerolatum DSM 21857</name>
    <dbReference type="NCBI Taxonomy" id="1121003"/>
    <lineage>
        <taxon>Bacteria</taxon>
        <taxon>Pseudomonadati</taxon>
        <taxon>Pseudomonadota</taxon>
        <taxon>Alphaproteobacteria</taxon>
        <taxon>Hyphomicrobiales</taxon>
        <taxon>Phyllobacteriaceae</taxon>
        <taxon>Aerobium</taxon>
    </lineage>
</organism>
<evidence type="ECO:0000313" key="10">
    <source>
        <dbReference type="EMBL" id="SFI80348.1"/>
    </source>
</evidence>
<comment type="pathway">
    <text evidence="2">Lipid metabolism; fatty acid beta-oxidation.</text>
</comment>
<name>A0A1I3L6Q4_9HYPH</name>
<dbReference type="SUPFAM" id="SSF52096">
    <property type="entry name" value="ClpP/crotonase"/>
    <property type="match status" value="1"/>
</dbReference>
<dbReference type="InterPro" id="IPR014748">
    <property type="entry name" value="Enoyl-CoA_hydra_C"/>
</dbReference>
<accession>A0A1I3L6Q4</accession>
<dbReference type="FunFam" id="3.90.226.10:FF:000024">
    <property type="entry name" value="Delta3,5-delta2,4-dienoyl-CoA isomerase"/>
    <property type="match status" value="1"/>
</dbReference>
<protein>
    <submittedName>
        <fullName evidence="10">Enoyl-CoA hydratase</fullName>
    </submittedName>
</protein>
<dbReference type="InterPro" id="IPR045002">
    <property type="entry name" value="Ech1-like"/>
</dbReference>
<dbReference type="RefSeq" id="WP_091520240.1">
    <property type="nucleotide sequence ID" value="NZ_FORF01000006.1"/>
</dbReference>
<keyword evidence="4" id="KW-0276">Fatty acid metabolism</keyword>
<dbReference type="InterPro" id="IPR001753">
    <property type="entry name" value="Enoyl-CoA_hydra/iso"/>
</dbReference>
<dbReference type="UniPathway" id="UPA00659"/>
<evidence type="ECO:0000256" key="1">
    <source>
        <dbReference type="ARBA" id="ARBA00004275"/>
    </source>
</evidence>
<dbReference type="GO" id="GO:0005737">
    <property type="term" value="C:cytoplasm"/>
    <property type="evidence" value="ECO:0007669"/>
    <property type="project" value="UniProtKB-ARBA"/>
</dbReference>
<dbReference type="OrthoDB" id="9802898at2"/>
<dbReference type="InterPro" id="IPR029045">
    <property type="entry name" value="ClpP/crotonase-like_dom_sf"/>
</dbReference>
<sequence>MTDLSFFKVERDDGVVHIAMDRPDKANSMTPDFWIELPSLLELFGSDETVRCAIISGEGKHFTSGMDLATFSTIATLFESEPGRAALALREMILRLQHTFTAIEKARFPVIAAVHGACIGAGVDMITACDLRIASADAFFAIEEIHIGMAADVGTLQRLPKLIAPAIAAELAYTGRRFQADEAKSMGLVSSLYGDRQALIDGAWELARSMAAKSPLALAGIKRNLAYSRDHSVADGLDYIATWNGGMLRASELMTAVQAKMSKTQPAFDNLLADQPASRR</sequence>
<keyword evidence="7" id="KW-0576">Peroxisome</keyword>
<proteinExistence type="inferred from homology"/>
<dbReference type="NCBIfam" id="NF004794">
    <property type="entry name" value="PRK06142.1"/>
    <property type="match status" value="1"/>
</dbReference>
<keyword evidence="6" id="KW-0443">Lipid metabolism</keyword>
<dbReference type="PANTHER" id="PTHR43149">
    <property type="entry name" value="ENOYL-COA HYDRATASE"/>
    <property type="match status" value="1"/>
</dbReference>
<keyword evidence="11" id="KW-1185">Reference proteome</keyword>
<evidence type="ECO:0000256" key="2">
    <source>
        <dbReference type="ARBA" id="ARBA00005005"/>
    </source>
</evidence>
<evidence type="ECO:0000256" key="8">
    <source>
        <dbReference type="ARBA" id="ARBA00023235"/>
    </source>
</evidence>
<keyword evidence="8" id="KW-0413">Isomerase</keyword>
<evidence type="ECO:0000313" key="11">
    <source>
        <dbReference type="Proteomes" id="UP000242763"/>
    </source>
</evidence>
<dbReference type="AlphaFoldDB" id="A0A1I3L6Q4"/>
<evidence type="ECO:0000256" key="3">
    <source>
        <dbReference type="ARBA" id="ARBA00005254"/>
    </source>
</evidence>
<dbReference type="STRING" id="1121003.SAMN03080618_01400"/>
<evidence type="ECO:0000256" key="9">
    <source>
        <dbReference type="RuleBase" id="RU003707"/>
    </source>
</evidence>
<gene>
    <name evidence="10" type="ORF">SAMN03080618_01400</name>
</gene>
<dbReference type="Gene3D" id="3.90.226.10">
    <property type="entry name" value="2-enoyl-CoA Hydratase, Chain A, domain 1"/>
    <property type="match status" value="1"/>
</dbReference>
<dbReference type="Proteomes" id="UP000242763">
    <property type="component" value="Unassembled WGS sequence"/>
</dbReference>
<dbReference type="Pfam" id="PF00378">
    <property type="entry name" value="ECH_1"/>
    <property type="match status" value="1"/>
</dbReference>
<evidence type="ECO:0000256" key="7">
    <source>
        <dbReference type="ARBA" id="ARBA00023140"/>
    </source>
</evidence>
<dbReference type="GO" id="GO:0006635">
    <property type="term" value="P:fatty acid beta-oxidation"/>
    <property type="evidence" value="ECO:0007669"/>
    <property type="project" value="UniProtKB-UniPathway"/>
</dbReference>
<dbReference type="Gene3D" id="1.10.12.10">
    <property type="entry name" value="Lyase 2-enoyl-coa Hydratase, Chain A, domain 2"/>
    <property type="match status" value="1"/>
</dbReference>
<dbReference type="GO" id="GO:0016853">
    <property type="term" value="F:isomerase activity"/>
    <property type="evidence" value="ECO:0007669"/>
    <property type="project" value="UniProtKB-KW"/>
</dbReference>
<dbReference type="EMBL" id="FORF01000006">
    <property type="protein sequence ID" value="SFI80348.1"/>
    <property type="molecule type" value="Genomic_DNA"/>
</dbReference>
<dbReference type="CDD" id="cd06558">
    <property type="entry name" value="crotonase-like"/>
    <property type="match status" value="1"/>
</dbReference>
<comment type="subcellular location">
    <subcellularLocation>
        <location evidence="1">Peroxisome</location>
    </subcellularLocation>
</comment>
<dbReference type="InterPro" id="IPR018376">
    <property type="entry name" value="Enoyl-CoA_hyd/isom_CS"/>
</dbReference>
<keyword evidence="5" id="KW-0007">Acetylation</keyword>
<evidence type="ECO:0000256" key="6">
    <source>
        <dbReference type="ARBA" id="ARBA00023098"/>
    </source>
</evidence>
<dbReference type="FunFam" id="1.10.12.10:FF:000004">
    <property type="entry name" value="Delta3,5-delta2,4-dienoyl-CoA isomerase"/>
    <property type="match status" value="1"/>
</dbReference>
<dbReference type="PROSITE" id="PS00166">
    <property type="entry name" value="ENOYL_COA_HYDRATASE"/>
    <property type="match status" value="1"/>
</dbReference>